<feature type="transmembrane region" description="Helical" evidence="2">
    <location>
        <begin position="25"/>
        <end position="50"/>
    </location>
</feature>
<keyword evidence="2" id="KW-0472">Membrane</keyword>
<keyword evidence="2" id="KW-0812">Transmembrane</keyword>
<evidence type="ECO:0000313" key="4">
    <source>
        <dbReference type="Proteomes" id="UP001642260"/>
    </source>
</evidence>
<protein>
    <submittedName>
        <fullName evidence="3">Uncharacterized protein</fullName>
    </submittedName>
</protein>
<evidence type="ECO:0000313" key="3">
    <source>
        <dbReference type="EMBL" id="CAH8320300.1"/>
    </source>
</evidence>
<proteinExistence type="predicted"/>
<sequence length="268" mass="30153">MTSIDFDNVKAEKAKALHRFKTIGFLFRITEICVALLLLCWIFTSLPFAVKISGEFLRRISYIVSTPLFMFLLGNSIVVALLTTKSTVFSAAGAVDGGAEADIYDVFIRTGENRANSPDGGDPIIVYDDKQIVNTEKDSNSNHTEAREDYTEARDDNTAASEEHAQLKPVKDSVTDTDASENHHITKVFRRSKSEITSKETQETAAKPLLRRSETEKCREIVEACEEVPFPEDNLTNEEFQKTIEAFIAKQLIFRRRESLAVVIHNQK</sequence>
<feature type="transmembrane region" description="Helical" evidence="2">
    <location>
        <begin position="62"/>
        <end position="82"/>
    </location>
</feature>
<feature type="region of interest" description="Disordered" evidence="1">
    <location>
        <begin position="135"/>
        <end position="208"/>
    </location>
</feature>
<feature type="compositionally biased region" description="Basic and acidic residues" evidence="1">
    <location>
        <begin position="192"/>
        <end position="202"/>
    </location>
</feature>
<dbReference type="PANTHER" id="PTHR33640:SF22">
    <property type="entry name" value="DUF4408 DOMAIN-CONTAINING PROTEIN"/>
    <property type="match status" value="1"/>
</dbReference>
<dbReference type="AlphaFoldDB" id="A0ABC8JAS5"/>
<evidence type="ECO:0000256" key="1">
    <source>
        <dbReference type="SAM" id="MobiDB-lite"/>
    </source>
</evidence>
<dbReference type="Proteomes" id="UP001642260">
    <property type="component" value="Unassembled WGS sequence"/>
</dbReference>
<comment type="caution">
    <text evidence="3">The sequence shown here is derived from an EMBL/GenBank/DDBJ whole genome shotgun (WGS) entry which is preliminary data.</text>
</comment>
<keyword evidence="4" id="KW-1185">Reference proteome</keyword>
<name>A0ABC8JAS5_ERUVS</name>
<dbReference type="EMBL" id="CAKOAT010091822">
    <property type="protein sequence ID" value="CAH8320300.1"/>
    <property type="molecule type" value="Genomic_DNA"/>
</dbReference>
<keyword evidence="2" id="KW-1133">Transmembrane helix</keyword>
<organism evidence="3 4">
    <name type="scientific">Eruca vesicaria subsp. sativa</name>
    <name type="common">Garden rocket</name>
    <name type="synonym">Eruca sativa</name>
    <dbReference type="NCBI Taxonomy" id="29727"/>
    <lineage>
        <taxon>Eukaryota</taxon>
        <taxon>Viridiplantae</taxon>
        <taxon>Streptophyta</taxon>
        <taxon>Embryophyta</taxon>
        <taxon>Tracheophyta</taxon>
        <taxon>Spermatophyta</taxon>
        <taxon>Magnoliopsida</taxon>
        <taxon>eudicotyledons</taxon>
        <taxon>Gunneridae</taxon>
        <taxon>Pentapetalae</taxon>
        <taxon>rosids</taxon>
        <taxon>malvids</taxon>
        <taxon>Brassicales</taxon>
        <taxon>Brassicaceae</taxon>
        <taxon>Brassiceae</taxon>
        <taxon>Eruca</taxon>
    </lineage>
</organism>
<dbReference type="PANTHER" id="PTHR33640">
    <property type="entry name" value="TRANSMEMBRANE PROTEIN"/>
    <property type="match status" value="1"/>
</dbReference>
<feature type="compositionally biased region" description="Basic and acidic residues" evidence="1">
    <location>
        <begin position="135"/>
        <end position="184"/>
    </location>
</feature>
<gene>
    <name evidence="3" type="ORF">ERUC_LOCUS8851</name>
</gene>
<accession>A0ABC8JAS5</accession>
<evidence type="ECO:0000256" key="2">
    <source>
        <dbReference type="SAM" id="Phobius"/>
    </source>
</evidence>
<reference evidence="3 4" key="1">
    <citation type="submission" date="2022-03" db="EMBL/GenBank/DDBJ databases">
        <authorList>
            <person name="Macdonald S."/>
            <person name="Ahmed S."/>
            <person name="Newling K."/>
        </authorList>
    </citation>
    <scope>NUCLEOTIDE SEQUENCE [LARGE SCALE GENOMIC DNA]</scope>
</reference>